<protein>
    <submittedName>
        <fullName evidence="2">Uncharacterized protein</fullName>
    </submittedName>
</protein>
<proteinExistence type="predicted"/>
<evidence type="ECO:0000256" key="1">
    <source>
        <dbReference type="SAM" id="SignalP"/>
    </source>
</evidence>
<name>A0A9K3PY85_9STRA</name>
<comment type="caution">
    <text evidence="2">The sequence shown here is derived from an EMBL/GenBank/DDBJ whole genome shotgun (WGS) entry which is preliminary data.</text>
</comment>
<evidence type="ECO:0000313" key="2">
    <source>
        <dbReference type="EMBL" id="KAG7363715.1"/>
    </source>
</evidence>
<dbReference type="EMBL" id="JAGRRH010000010">
    <property type="protein sequence ID" value="KAG7363715.1"/>
    <property type="molecule type" value="Genomic_DNA"/>
</dbReference>
<reference evidence="2" key="1">
    <citation type="journal article" date="2021" name="Sci. Rep.">
        <title>Diploid genomic architecture of Nitzschia inconspicua, an elite biomass production diatom.</title>
        <authorList>
            <person name="Oliver A."/>
            <person name="Podell S."/>
            <person name="Pinowska A."/>
            <person name="Traller J.C."/>
            <person name="Smith S.R."/>
            <person name="McClure R."/>
            <person name="Beliaev A."/>
            <person name="Bohutskyi P."/>
            <person name="Hill E.A."/>
            <person name="Rabines A."/>
            <person name="Zheng H."/>
            <person name="Allen L.Z."/>
            <person name="Kuo A."/>
            <person name="Grigoriev I.V."/>
            <person name="Allen A.E."/>
            <person name="Hazlebeck D."/>
            <person name="Allen E.E."/>
        </authorList>
    </citation>
    <scope>NUCLEOTIDE SEQUENCE</scope>
    <source>
        <strain evidence="2">Hildebrandi</strain>
    </source>
</reference>
<feature type="chain" id="PRO_5039932266" evidence="1">
    <location>
        <begin position="30"/>
        <end position="374"/>
    </location>
</feature>
<dbReference type="AlphaFoldDB" id="A0A9K3PY85"/>
<evidence type="ECO:0000313" key="3">
    <source>
        <dbReference type="Proteomes" id="UP000693970"/>
    </source>
</evidence>
<accession>A0A9K3PY85</accession>
<feature type="signal peptide" evidence="1">
    <location>
        <begin position="1"/>
        <end position="29"/>
    </location>
</feature>
<reference evidence="2" key="2">
    <citation type="submission" date="2021-04" db="EMBL/GenBank/DDBJ databases">
        <authorList>
            <person name="Podell S."/>
        </authorList>
    </citation>
    <scope>NUCLEOTIDE SEQUENCE</scope>
    <source>
        <strain evidence="2">Hildebrandi</strain>
    </source>
</reference>
<keyword evidence="1" id="KW-0732">Signal</keyword>
<organism evidence="2 3">
    <name type="scientific">Nitzschia inconspicua</name>
    <dbReference type="NCBI Taxonomy" id="303405"/>
    <lineage>
        <taxon>Eukaryota</taxon>
        <taxon>Sar</taxon>
        <taxon>Stramenopiles</taxon>
        <taxon>Ochrophyta</taxon>
        <taxon>Bacillariophyta</taxon>
        <taxon>Bacillariophyceae</taxon>
        <taxon>Bacillariophycidae</taxon>
        <taxon>Bacillariales</taxon>
        <taxon>Bacillariaceae</taxon>
        <taxon>Nitzschia</taxon>
    </lineage>
</organism>
<gene>
    <name evidence="2" type="ORF">IV203_027076</name>
</gene>
<sequence length="374" mass="40011">MMMKQIPQTTAAFLFSFWILLLTVNTTFASNQQQEERELAGLDRFLSTVDGEDFSSTTIVDDMPLVQYSSNMSGEKGRDEVKRGRDDVIGDNRKLSLRKRGTKAPTPALANQCIKSIDCIARFESGCGRCMNGVCEEVPCNGACCRYNIMVDNGNVSCPPGNPTCVGNFLCIQQNGVCTATADNVCIPTAENYEICLERLIGPSRTPASLLAPTTIALTPVPTLVPTTVAPTPIPTLVPMTVAPTPIPTLVPTTVAPTPIPTLVPTSTVVALTPAPIPVPPLIECVYDIDCAGRIDTGSGCGVCENWTCTAAKDCTRPCCSYSLDNGDGRCVDQGPLTNICFLFRVCTPVVGKWCEPERNNVCDIGDLDCIARG</sequence>
<keyword evidence="3" id="KW-1185">Reference proteome</keyword>
<dbReference type="Proteomes" id="UP000693970">
    <property type="component" value="Unassembled WGS sequence"/>
</dbReference>